<protein>
    <submittedName>
        <fullName evidence="2">Uncharacterized protein</fullName>
    </submittedName>
</protein>
<name>A0A4Y2TXS4_ARAVE</name>
<comment type="caution">
    <text evidence="2">The sequence shown here is derived from an EMBL/GenBank/DDBJ whole genome shotgun (WGS) entry which is preliminary data.</text>
</comment>
<organism evidence="2 3">
    <name type="scientific">Araneus ventricosus</name>
    <name type="common">Orbweaver spider</name>
    <name type="synonym">Epeira ventricosa</name>
    <dbReference type="NCBI Taxonomy" id="182803"/>
    <lineage>
        <taxon>Eukaryota</taxon>
        <taxon>Metazoa</taxon>
        <taxon>Ecdysozoa</taxon>
        <taxon>Arthropoda</taxon>
        <taxon>Chelicerata</taxon>
        <taxon>Arachnida</taxon>
        <taxon>Araneae</taxon>
        <taxon>Araneomorphae</taxon>
        <taxon>Entelegynae</taxon>
        <taxon>Araneoidea</taxon>
        <taxon>Araneidae</taxon>
        <taxon>Araneus</taxon>
    </lineage>
</organism>
<accession>A0A4Y2TXS4</accession>
<feature type="region of interest" description="Disordered" evidence="1">
    <location>
        <begin position="32"/>
        <end position="72"/>
    </location>
</feature>
<dbReference type="EMBL" id="BGPR01031886">
    <property type="protein sequence ID" value="GBO05162.1"/>
    <property type="molecule type" value="Genomic_DNA"/>
</dbReference>
<evidence type="ECO:0000313" key="2">
    <source>
        <dbReference type="EMBL" id="GBO05162.1"/>
    </source>
</evidence>
<dbReference type="AlphaFoldDB" id="A0A4Y2TXS4"/>
<proteinExistence type="predicted"/>
<sequence length="88" mass="10133">MPYFEYARGLIWDVLRNFQPWSVMRTTPELAPLTPNFRAKPEGGRMTPNGASTTHSKLPRHTRGQEFDPELSWDHSLQTVAPNLRVEV</sequence>
<keyword evidence="3" id="KW-1185">Reference proteome</keyword>
<evidence type="ECO:0000313" key="3">
    <source>
        <dbReference type="Proteomes" id="UP000499080"/>
    </source>
</evidence>
<reference evidence="2 3" key="1">
    <citation type="journal article" date="2019" name="Sci. Rep.">
        <title>Orb-weaving spider Araneus ventricosus genome elucidates the spidroin gene catalogue.</title>
        <authorList>
            <person name="Kono N."/>
            <person name="Nakamura H."/>
            <person name="Ohtoshi R."/>
            <person name="Moran D.A.P."/>
            <person name="Shinohara A."/>
            <person name="Yoshida Y."/>
            <person name="Fujiwara M."/>
            <person name="Mori M."/>
            <person name="Tomita M."/>
            <person name="Arakawa K."/>
        </authorList>
    </citation>
    <scope>NUCLEOTIDE SEQUENCE [LARGE SCALE GENOMIC DNA]</scope>
</reference>
<gene>
    <name evidence="2" type="ORF">AVEN_211728_1</name>
</gene>
<dbReference type="Proteomes" id="UP000499080">
    <property type="component" value="Unassembled WGS sequence"/>
</dbReference>
<evidence type="ECO:0000256" key="1">
    <source>
        <dbReference type="SAM" id="MobiDB-lite"/>
    </source>
</evidence>